<keyword evidence="5 8" id="KW-0067">ATP-binding</keyword>
<dbReference type="SUPFAM" id="SSF54849">
    <property type="entry name" value="GroEL-intermediate domain like"/>
    <property type="match status" value="1"/>
</dbReference>
<dbReference type="EMBL" id="BDIP01001221">
    <property type="protein sequence ID" value="GIQ83888.1"/>
    <property type="molecule type" value="Genomic_DNA"/>
</dbReference>
<name>A0A9K3CWZ2_9EUKA</name>
<keyword evidence="6 8" id="KW-0143">Chaperone</keyword>
<keyword evidence="3" id="KW-0963">Cytoplasm</keyword>
<dbReference type="OrthoDB" id="10259763at2759"/>
<dbReference type="SUPFAM" id="SSF52029">
    <property type="entry name" value="GroEL apical domain-like"/>
    <property type="match status" value="1"/>
</dbReference>
<dbReference type="Pfam" id="PF00118">
    <property type="entry name" value="Cpn60_TCP1"/>
    <property type="match status" value="1"/>
</dbReference>
<dbReference type="FunFam" id="3.30.260.10:FF:000025">
    <property type="entry name" value="Chaperonin containing TCP1 subunit 2"/>
    <property type="match status" value="1"/>
</dbReference>
<dbReference type="InterPro" id="IPR027409">
    <property type="entry name" value="GroEL-like_apical_dom_sf"/>
</dbReference>
<evidence type="ECO:0000256" key="2">
    <source>
        <dbReference type="ARBA" id="ARBA00008020"/>
    </source>
</evidence>
<dbReference type="InterPro" id="IPR027413">
    <property type="entry name" value="GROEL-like_equatorial_sf"/>
</dbReference>
<evidence type="ECO:0000256" key="4">
    <source>
        <dbReference type="ARBA" id="ARBA00022741"/>
    </source>
</evidence>
<keyword evidence="4 8" id="KW-0547">Nucleotide-binding</keyword>
<feature type="region of interest" description="Disordered" evidence="9">
    <location>
        <begin position="414"/>
        <end position="457"/>
    </location>
</feature>
<dbReference type="GO" id="GO:0005832">
    <property type="term" value="C:chaperonin-containing T-complex"/>
    <property type="evidence" value="ECO:0007669"/>
    <property type="project" value="InterPro"/>
</dbReference>
<comment type="similarity">
    <text evidence="2 8">Belongs to the TCP-1 chaperonin family.</text>
</comment>
<dbReference type="PANTHER" id="PTHR11353">
    <property type="entry name" value="CHAPERONIN"/>
    <property type="match status" value="1"/>
</dbReference>
<reference evidence="10 11" key="1">
    <citation type="journal article" date="2018" name="PLoS ONE">
        <title>The draft genome of Kipferlia bialata reveals reductive genome evolution in fornicate parasites.</title>
        <authorList>
            <person name="Tanifuji G."/>
            <person name="Takabayashi S."/>
            <person name="Kume K."/>
            <person name="Takagi M."/>
            <person name="Nakayama T."/>
            <person name="Kamikawa R."/>
            <person name="Inagaki Y."/>
            <person name="Hashimoto T."/>
        </authorList>
    </citation>
    <scope>NUCLEOTIDE SEQUENCE [LARGE SCALE GENOMIC DNA]</scope>
    <source>
        <strain evidence="10">NY0173</strain>
    </source>
</reference>
<comment type="subcellular location">
    <subcellularLocation>
        <location evidence="1">Cytoplasm</location>
    </subcellularLocation>
</comment>
<organism evidence="10 11">
    <name type="scientific">Kipferlia bialata</name>
    <dbReference type="NCBI Taxonomy" id="797122"/>
    <lineage>
        <taxon>Eukaryota</taxon>
        <taxon>Metamonada</taxon>
        <taxon>Carpediemonas-like organisms</taxon>
        <taxon>Kipferlia</taxon>
    </lineage>
</organism>
<dbReference type="InterPro" id="IPR017998">
    <property type="entry name" value="Chaperone_TCP-1"/>
</dbReference>
<dbReference type="AlphaFoldDB" id="A0A9K3CWZ2"/>
<protein>
    <recommendedName>
        <fullName evidence="7">CCT-beta</fullName>
    </recommendedName>
</protein>
<proteinExistence type="inferred from homology"/>
<dbReference type="Proteomes" id="UP000265618">
    <property type="component" value="Unassembled WGS sequence"/>
</dbReference>
<evidence type="ECO:0000313" key="11">
    <source>
        <dbReference type="Proteomes" id="UP000265618"/>
    </source>
</evidence>
<feature type="compositionally biased region" description="Polar residues" evidence="9">
    <location>
        <begin position="444"/>
        <end position="457"/>
    </location>
</feature>
<dbReference type="GO" id="GO:0016887">
    <property type="term" value="F:ATP hydrolysis activity"/>
    <property type="evidence" value="ECO:0007669"/>
    <property type="project" value="InterPro"/>
</dbReference>
<dbReference type="PROSITE" id="PS00751">
    <property type="entry name" value="TCP1_2"/>
    <property type="match status" value="1"/>
</dbReference>
<sequence length="610" mass="65974">MDGLAPIQILNQGAKAEKGEFARLSNVSAGIAFADLLKSTMGPKGMDKILQSVTGAMSITNDGATILKAILVDNPASRVLCDLSRVQDEEIGDGTTSVVVLAGELLREAEKLLIQKLHPMTIIEGFRKASNTAKAALEAAARDHGEDPTAFREDLMNIARTTLSSKILVHSREFFANLAVDAVLRLKGSTDLSHIQIIKKSGGTLKDSFLSDGFLLDKPIVQGCPTSIEDARILVVNTPLDVDKIKIMGTRVRVDQPAKLAAIEAAERDRIQEKCAKIVSTGINVLINRQLIYDVPAEYFARQGVLTVDNADFDGIERLALVTGSEIASTFDHPETCQLGKCASVKEIMIGEDRLVQFAGLPSQSASTVVLRGASKHILDEAERSLHDALAVLSQVVHESRTVIGAGASEMLMSKALYPPPPPPPSPRQANLAERATRDPKSPIVQSGSPSGPRANSTFMERSVSMKATRVPRGQTQTGTAEQEVILRRPLPAELSATFGARDTRISMFRERDSEDTDRLGLLLSQHILPGCHRQHAGILKTGQSEVLDTTTVQGQNDALIEAFNGQPTDKDSAKVIRLHSHKLKALFAKYKKATHADEPRDIMPLPNVM</sequence>
<dbReference type="NCBIfam" id="TIGR02341">
    <property type="entry name" value="chap_CCT_beta"/>
    <property type="match status" value="1"/>
</dbReference>
<feature type="non-terminal residue" evidence="10">
    <location>
        <position position="1"/>
    </location>
</feature>
<dbReference type="Gene3D" id="3.50.7.10">
    <property type="entry name" value="GroEL"/>
    <property type="match status" value="1"/>
</dbReference>
<evidence type="ECO:0000256" key="7">
    <source>
        <dbReference type="ARBA" id="ARBA00033237"/>
    </source>
</evidence>
<evidence type="ECO:0000256" key="3">
    <source>
        <dbReference type="ARBA" id="ARBA00022490"/>
    </source>
</evidence>
<dbReference type="FunFam" id="3.50.7.10:FF:000002">
    <property type="entry name" value="T-complex protein 1 subunit beta"/>
    <property type="match status" value="1"/>
</dbReference>
<dbReference type="PROSITE" id="PS00995">
    <property type="entry name" value="TCP1_3"/>
    <property type="match status" value="1"/>
</dbReference>
<dbReference type="Gene3D" id="3.30.260.10">
    <property type="entry name" value="TCP-1-like chaperonin intermediate domain"/>
    <property type="match status" value="1"/>
</dbReference>
<accession>A0A9K3CWZ2</accession>
<feature type="compositionally biased region" description="Pro residues" evidence="9">
    <location>
        <begin position="418"/>
        <end position="427"/>
    </location>
</feature>
<comment type="caution">
    <text evidence="10">The sequence shown here is derived from an EMBL/GenBank/DDBJ whole genome shotgun (WGS) entry which is preliminary data.</text>
</comment>
<dbReference type="InterPro" id="IPR002194">
    <property type="entry name" value="Chaperonin_TCP-1_CS"/>
</dbReference>
<dbReference type="InterPro" id="IPR012716">
    <property type="entry name" value="Chap_CCT_beta"/>
</dbReference>
<gene>
    <name evidence="10" type="ORF">KIPB_005288</name>
</gene>
<dbReference type="InterPro" id="IPR027410">
    <property type="entry name" value="TCP-1-like_intermed_sf"/>
</dbReference>
<dbReference type="GO" id="GO:0051082">
    <property type="term" value="F:unfolded protein binding"/>
    <property type="evidence" value="ECO:0007669"/>
    <property type="project" value="InterPro"/>
</dbReference>
<dbReference type="PROSITE" id="PS00750">
    <property type="entry name" value="TCP1_1"/>
    <property type="match status" value="1"/>
</dbReference>
<dbReference type="InterPro" id="IPR002423">
    <property type="entry name" value="Cpn60/GroEL/TCP-1"/>
</dbReference>
<evidence type="ECO:0000313" key="10">
    <source>
        <dbReference type="EMBL" id="GIQ83888.1"/>
    </source>
</evidence>
<evidence type="ECO:0000256" key="9">
    <source>
        <dbReference type="SAM" id="MobiDB-lite"/>
    </source>
</evidence>
<dbReference type="SUPFAM" id="SSF48592">
    <property type="entry name" value="GroEL equatorial domain-like"/>
    <property type="match status" value="1"/>
</dbReference>
<evidence type="ECO:0000256" key="5">
    <source>
        <dbReference type="ARBA" id="ARBA00022840"/>
    </source>
</evidence>
<dbReference type="GO" id="GO:0140662">
    <property type="term" value="F:ATP-dependent protein folding chaperone"/>
    <property type="evidence" value="ECO:0007669"/>
    <property type="project" value="InterPro"/>
</dbReference>
<evidence type="ECO:0000256" key="8">
    <source>
        <dbReference type="RuleBase" id="RU004187"/>
    </source>
</evidence>
<keyword evidence="11" id="KW-1185">Reference proteome</keyword>
<dbReference type="GO" id="GO:0005524">
    <property type="term" value="F:ATP binding"/>
    <property type="evidence" value="ECO:0007669"/>
    <property type="project" value="UniProtKB-KW"/>
</dbReference>
<dbReference type="PRINTS" id="PR00304">
    <property type="entry name" value="TCOMPLEXTCP1"/>
</dbReference>
<dbReference type="Gene3D" id="1.10.560.10">
    <property type="entry name" value="GroEL-like equatorial domain"/>
    <property type="match status" value="1"/>
</dbReference>
<evidence type="ECO:0000256" key="6">
    <source>
        <dbReference type="ARBA" id="ARBA00023186"/>
    </source>
</evidence>
<evidence type="ECO:0000256" key="1">
    <source>
        <dbReference type="ARBA" id="ARBA00004496"/>
    </source>
</evidence>